<dbReference type="SMART" id="SM00091">
    <property type="entry name" value="PAS"/>
    <property type="match status" value="3"/>
</dbReference>
<dbReference type="InterPro" id="IPR000700">
    <property type="entry name" value="PAS-assoc_C"/>
</dbReference>
<dbReference type="InterPro" id="IPR013656">
    <property type="entry name" value="PAS_4"/>
</dbReference>
<dbReference type="Pfam" id="PF08447">
    <property type="entry name" value="PAS_3"/>
    <property type="match status" value="2"/>
</dbReference>
<accession>A0ABS8JJJ1</accession>
<evidence type="ECO:0000256" key="3">
    <source>
        <dbReference type="ARBA" id="ARBA00022553"/>
    </source>
</evidence>
<feature type="domain" description="PAC" evidence="8">
    <location>
        <begin position="195"/>
        <end position="247"/>
    </location>
</feature>
<evidence type="ECO:0000259" key="8">
    <source>
        <dbReference type="PROSITE" id="PS50113"/>
    </source>
</evidence>
<protein>
    <recommendedName>
        <fullName evidence="2">histidine kinase</fullName>
        <ecNumber evidence="2">2.7.13.3</ecNumber>
    </recommendedName>
</protein>
<dbReference type="CDD" id="cd00130">
    <property type="entry name" value="PAS"/>
    <property type="match status" value="3"/>
</dbReference>
<dbReference type="Gene3D" id="1.10.287.130">
    <property type="match status" value="1"/>
</dbReference>
<dbReference type="GO" id="GO:0016301">
    <property type="term" value="F:kinase activity"/>
    <property type="evidence" value="ECO:0007669"/>
    <property type="project" value="UniProtKB-KW"/>
</dbReference>
<feature type="domain" description="PAC" evidence="8">
    <location>
        <begin position="321"/>
        <end position="373"/>
    </location>
</feature>
<dbReference type="Pfam" id="PF08448">
    <property type="entry name" value="PAS_4"/>
    <property type="match status" value="1"/>
</dbReference>
<gene>
    <name evidence="9" type="ORF">LK996_11860</name>
</gene>
<dbReference type="PANTHER" id="PTHR43304:SF1">
    <property type="entry name" value="PAC DOMAIN-CONTAINING PROTEIN"/>
    <property type="match status" value="1"/>
</dbReference>
<dbReference type="InterPro" id="IPR001610">
    <property type="entry name" value="PAC"/>
</dbReference>
<feature type="domain" description="PAS" evidence="7">
    <location>
        <begin position="248"/>
        <end position="318"/>
    </location>
</feature>
<dbReference type="PRINTS" id="PR00344">
    <property type="entry name" value="BCTRLSENSOR"/>
</dbReference>
<evidence type="ECO:0000313" key="10">
    <source>
        <dbReference type="Proteomes" id="UP001165293"/>
    </source>
</evidence>
<dbReference type="SUPFAM" id="SSF55874">
    <property type="entry name" value="ATPase domain of HSP90 chaperone/DNA topoisomerase II/histidine kinase"/>
    <property type="match status" value="1"/>
</dbReference>
<dbReference type="SMART" id="SM00086">
    <property type="entry name" value="PAC"/>
    <property type="match status" value="2"/>
</dbReference>
<keyword evidence="3" id="KW-0597">Phosphoprotein</keyword>
<keyword evidence="5 9" id="KW-0418">Kinase</keyword>
<dbReference type="CDD" id="cd00082">
    <property type="entry name" value="HisKA"/>
    <property type="match status" value="1"/>
</dbReference>
<dbReference type="PROSITE" id="PS50113">
    <property type="entry name" value="PAC"/>
    <property type="match status" value="2"/>
</dbReference>
<evidence type="ECO:0000259" key="7">
    <source>
        <dbReference type="PROSITE" id="PS50112"/>
    </source>
</evidence>
<evidence type="ECO:0000256" key="2">
    <source>
        <dbReference type="ARBA" id="ARBA00012438"/>
    </source>
</evidence>
<feature type="domain" description="PAS" evidence="7">
    <location>
        <begin position="5"/>
        <end position="74"/>
    </location>
</feature>
<evidence type="ECO:0000259" key="6">
    <source>
        <dbReference type="PROSITE" id="PS50109"/>
    </source>
</evidence>
<dbReference type="PROSITE" id="PS50112">
    <property type="entry name" value="PAS"/>
    <property type="match status" value="3"/>
</dbReference>
<dbReference type="EC" id="2.7.13.3" evidence="2"/>
<dbReference type="Proteomes" id="UP001165293">
    <property type="component" value="Unassembled WGS sequence"/>
</dbReference>
<feature type="domain" description="PAS" evidence="7">
    <location>
        <begin position="122"/>
        <end position="192"/>
    </location>
</feature>
<dbReference type="NCBIfam" id="TIGR00229">
    <property type="entry name" value="sensory_box"/>
    <property type="match status" value="3"/>
</dbReference>
<dbReference type="InterPro" id="IPR005467">
    <property type="entry name" value="His_kinase_dom"/>
</dbReference>
<evidence type="ECO:0000313" key="9">
    <source>
        <dbReference type="EMBL" id="MCC8363767.1"/>
    </source>
</evidence>
<keyword evidence="4" id="KW-0808">Transferase</keyword>
<name>A0ABS8JJJ1_9GAMM</name>
<dbReference type="InterPro" id="IPR000014">
    <property type="entry name" value="PAS"/>
</dbReference>
<evidence type="ECO:0000256" key="5">
    <source>
        <dbReference type="ARBA" id="ARBA00022777"/>
    </source>
</evidence>
<dbReference type="EMBL" id="JAJGAK010000003">
    <property type="protein sequence ID" value="MCC8363767.1"/>
    <property type="molecule type" value="Genomic_DNA"/>
</dbReference>
<organism evidence="9 10">
    <name type="scientific">Noviluteimonas lactosilytica</name>
    <dbReference type="NCBI Taxonomy" id="2888523"/>
    <lineage>
        <taxon>Bacteria</taxon>
        <taxon>Pseudomonadati</taxon>
        <taxon>Pseudomonadota</taxon>
        <taxon>Gammaproteobacteria</taxon>
        <taxon>Lysobacterales</taxon>
        <taxon>Lysobacteraceae</taxon>
        <taxon>Noviluteimonas</taxon>
    </lineage>
</organism>
<dbReference type="SUPFAM" id="SSF47384">
    <property type="entry name" value="Homodimeric domain of signal transducing histidine kinase"/>
    <property type="match status" value="1"/>
</dbReference>
<evidence type="ECO:0000256" key="1">
    <source>
        <dbReference type="ARBA" id="ARBA00000085"/>
    </source>
</evidence>
<comment type="catalytic activity">
    <reaction evidence="1">
        <text>ATP + protein L-histidine = ADP + protein N-phospho-L-histidine.</text>
        <dbReference type="EC" id="2.7.13.3"/>
    </reaction>
</comment>
<reference evidence="9" key="1">
    <citation type="submission" date="2021-10" db="EMBL/GenBank/DDBJ databases">
        <authorList>
            <person name="Lyu M."/>
            <person name="Wang X."/>
            <person name="Meng X."/>
            <person name="Xu K."/>
        </authorList>
    </citation>
    <scope>NUCLEOTIDE SEQUENCE</scope>
    <source>
        <strain evidence="9">A6</strain>
    </source>
</reference>
<sequence>MAEPQSNQVIRVLESITDGFFTVDANWRFVYVNREAERILGRSREELIGRNFWAEYPGTIGEIFEREYRRAVDEQRTVQFEAYYGPLDIWVDVRAYPSPDGLSVYFRDISVRKAAQERLRESERNFRVLANSIPQLAWMADATGWIFWYSTRWYEYTGTTPEQMDGWGWQQVHHPDHVARVVERIRRAFESGEPWEDTFPLRSRTGEYRWFLSRAEPIKDAEGNVLRWFGTNTDITDQRRAEEALRESEARYRLLADLIPQHIWTTDAEGYHTYFSRRWYDFAGLDYAASEGEGWLQLLHPDDVERTLARWQHSLATGEPYVIEYRFLGVDGHYHWFLGQAKPLRDDAGRIIEWFGTATDISERKRLEEERERLLESRASLMRGFGHDLKNPLGTAHMHAQLLERGMLPGELSEKQRDSVVVIRRSIRNAVKLIDDLLELAQAEAGQLVLTCVPTDTGELLREVAGDFRQQAMAAELRLETRTRDGLHGLADPARLRQILGNLLSNAAKYAPKGFLDLVAEHRASGGPRPGSWVAVSVRDSGPGIPLDKQESIFHEYVRLDPDAAQGVGIGLAISRQFSRLMGGDLTVDSEPGHGSTFTIWLPCVDCHSETASAA</sequence>
<dbReference type="InterPro" id="IPR052162">
    <property type="entry name" value="Sensor_kinase/Photoreceptor"/>
</dbReference>
<proteinExistence type="predicted"/>
<comment type="caution">
    <text evidence="9">The sequence shown here is derived from an EMBL/GenBank/DDBJ whole genome shotgun (WGS) entry which is preliminary data.</text>
</comment>
<dbReference type="SMART" id="SM00388">
    <property type="entry name" value="HisKA"/>
    <property type="match status" value="1"/>
</dbReference>
<dbReference type="InterPro" id="IPR003594">
    <property type="entry name" value="HATPase_dom"/>
</dbReference>
<dbReference type="Gene3D" id="3.30.450.20">
    <property type="entry name" value="PAS domain"/>
    <property type="match status" value="3"/>
</dbReference>
<dbReference type="InterPro" id="IPR003661">
    <property type="entry name" value="HisK_dim/P_dom"/>
</dbReference>
<dbReference type="InterPro" id="IPR004358">
    <property type="entry name" value="Sig_transdc_His_kin-like_C"/>
</dbReference>
<dbReference type="PANTHER" id="PTHR43304">
    <property type="entry name" value="PHYTOCHROME-LIKE PROTEIN CPH1"/>
    <property type="match status" value="1"/>
</dbReference>
<dbReference type="InterPro" id="IPR036890">
    <property type="entry name" value="HATPase_C_sf"/>
</dbReference>
<dbReference type="InterPro" id="IPR036097">
    <property type="entry name" value="HisK_dim/P_sf"/>
</dbReference>
<dbReference type="SMART" id="SM00387">
    <property type="entry name" value="HATPase_c"/>
    <property type="match status" value="1"/>
</dbReference>
<dbReference type="Pfam" id="PF02518">
    <property type="entry name" value="HATPase_c"/>
    <property type="match status" value="1"/>
</dbReference>
<evidence type="ECO:0000256" key="4">
    <source>
        <dbReference type="ARBA" id="ARBA00022679"/>
    </source>
</evidence>
<dbReference type="Gene3D" id="3.30.565.10">
    <property type="entry name" value="Histidine kinase-like ATPase, C-terminal domain"/>
    <property type="match status" value="1"/>
</dbReference>
<dbReference type="SUPFAM" id="SSF55785">
    <property type="entry name" value="PYP-like sensor domain (PAS domain)"/>
    <property type="match status" value="3"/>
</dbReference>
<feature type="domain" description="Histidine kinase" evidence="6">
    <location>
        <begin position="384"/>
        <end position="606"/>
    </location>
</feature>
<dbReference type="InterPro" id="IPR013655">
    <property type="entry name" value="PAS_fold_3"/>
</dbReference>
<dbReference type="PROSITE" id="PS50109">
    <property type="entry name" value="HIS_KIN"/>
    <property type="match status" value="1"/>
</dbReference>
<keyword evidence="10" id="KW-1185">Reference proteome</keyword>
<dbReference type="InterPro" id="IPR035965">
    <property type="entry name" value="PAS-like_dom_sf"/>
</dbReference>
<dbReference type="RefSeq" id="WP_230527572.1">
    <property type="nucleotide sequence ID" value="NZ_JAJGAK010000003.1"/>
</dbReference>
<dbReference type="Pfam" id="PF00512">
    <property type="entry name" value="HisKA"/>
    <property type="match status" value="1"/>
</dbReference>